<evidence type="ECO:0000313" key="2">
    <source>
        <dbReference type="EMBL" id="KKQ74123.1"/>
    </source>
</evidence>
<keyword evidence="1" id="KW-1133">Transmembrane helix</keyword>
<keyword evidence="1" id="KW-0812">Transmembrane</keyword>
<protein>
    <submittedName>
        <fullName evidence="2">Uncharacterized protein</fullName>
    </submittedName>
</protein>
<feature type="transmembrane region" description="Helical" evidence="1">
    <location>
        <begin position="6"/>
        <end position="23"/>
    </location>
</feature>
<organism evidence="2 3">
    <name type="scientific">Candidatus Woesebacteria bacterium GW2011_GWB1_38_5b</name>
    <dbReference type="NCBI Taxonomy" id="1618569"/>
    <lineage>
        <taxon>Bacteria</taxon>
        <taxon>Candidatus Woeseibacteriota</taxon>
    </lineage>
</organism>
<reference evidence="2 3" key="1">
    <citation type="journal article" date="2015" name="Nature">
        <title>rRNA introns, odd ribosomes, and small enigmatic genomes across a large radiation of phyla.</title>
        <authorList>
            <person name="Brown C.T."/>
            <person name="Hug L.A."/>
            <person name="Thomas B.C."/>
            <person name="Sharon I."/>
            <person name="Castelle C.J."/>
            <person name="Singh A."/>
            <person name="Wilkins M.J."/>
            <person name="Williams K.H."/>
            <person name="Banfield J.F."/>
        </authorList>
    </citation>
    <scope>NUCLEOTIDE SEQUENCE [LARGE SCALE GENOMIC DNA]</scope>
</reference>
<accession>A0A0G0K362</accession>
<proteinExistence type="predicted"/>
<gene>
    <name evidence="2" type="ORF">US96_C0040G0015</name>
</gene>
<evidence type="ECO:0000256" key="1">
    <source>
        <dbReference type="SAM" id="Phobius"/>
    </source>
</evidence>
<dbReference type="AlphaFoldDB" id="A0A0G0K362"/>
<dbReference type="Proteomes" id="UP000034181">
    <property type="component" value="Unassembled WGS sequence"/>
</dbReference>
<comment type="caution">
    <text evidence="2">The sequence shown here is derived from an EMBL/GenBank/DDBJ whole genome shotgun (WGS) entry which is preliminary data.</text>
</comment>
<dbReference type="EMBL" id="LBUZ01000040">
    <property type="protein sequence ID" value="KKQ74123.1"/>
    <property type="molecule type" value="Genomic_DNA"/>
</dbReference>
<keyword evidence="1" id="KW-0472">Membrane</keyword>
<evidence type="ECO:0000313" key="3">
    <source>
        <dbReference type="Proteomes" id="UP000034181"/>
    </source>
</evidence>
<sequence length="155" mass="17232">MFEKRYLFIVFLIIFVAVSYLLLNNKATFFEKNDLSLKTFDTNENQNSSFSIVLGSGQNTQDTGIAVFARKDNKTQVSVKMLNFGGGQENQINLYLGTCQDLKTPKYTLSPLLSGSSETTLNIDFNEFFKTLPLSLVVGNATSGEIISCSQVELK</sequence>
<name>A0A0G0K362_9BACT</name>